<evidence type="ECO:0000313" key="2">
    <source>
        <dbReference type="Proteomes" id="UP000231157"/>
    </source>
</evidence>
<gene>
    <name evidence="1" type="ORF">COU07_00720</name>
</gene>
<evidence type="ECO:0000313" key="1">
    <source>
        <dbReference type="EMBL" id="PIR89408.1"/>
    </source>
</evidence>
<comment type="caution">
    <text evidence="1">The sequence shown here is derived from an EMBL/GenBank/DDBJ whole genome shotgun (WGS) entry which is preliminary data.</text>
</comment>
<dbReference type="EMBL" id="PFAZ01000001">
    <property type="protein sequence ID" value="PIR89408.1"/>
    <property type="molecule type" value="Genomic_DNA"/>
</dbReference>
<sequence length="184" mass="20589">MSWQKLYKNWPAIARLARDERNSKLGLLLMTETDQVILETIKLAMPYLFTDTPCESISKSVLIEAAFNDIHSSNQQHEGNQESEEDERELARYMWDRGCVSLSIPIVCFRAGFSSDDGAEGMFSLVAPPELYIQVQNGSVGDKSKCDTDPGLIVTINGGRLLLVGSCEDDVWYFVPEECVDLNS</sequence>
<name>A0A2H0USL9_9BACT</name>
<organism evidence="1 2">
    <name type="scientific">Candidatus Harrisonbacteria bacterium CG10_big_fil_rev_8_21_14_0_10_40_38</name>
    <dbReference type="NCBI Taxonomy" id="1974583"/>
    <lineage>
        <taxon>Bacteria</taxon>
        <taxon>Candidatus Harrisoniibacteriota</taxon>
    </lineage>
</organism>
<reference evidence="2" key="1">
    <citation type="submission" date="2017-09" db="EMBL/GenBank/DDBJ databases">
        <title>Depth-based differentiation of microbial function through sediment-hosted aquifers and enrichment of novel symbionts in the deep terrestrial subsurface.</title>
        <authorList>
            <person name="Probst A.J."/>
            <person name="Ladd B."/>
            <person name="Jarett J.K."/>
            <person name="Geller-Mcgrath D.E."/>
            <person name="Sieber C.M.K."/>
            <person name="Emerson J.B."/>
            <person name="Anantharaman K."/>
            <person name="Thomas B.C."/>
            <person name="Malmstrom R."/>
            <person name="Stieglmeier M."/>
            <person name="Klingl A."/>
            <person name="Woyke T."/>
            <person name="Ryan C.M."/>
            <person name="Banfield J.F."/>
        </authorList>
    </citation>
    <scope>NUCLEOTIDE SEQUENCE [LARGE SCALE GENOMIC DNA]</scope>
</reference>
<dbReference type="Proteomes" id="UP000231157">
    <property type="component" value="Unassembled WGS sequence"/>
</dbReference>
<proteinExistence type="predicted"/>
<protein>
    <submittedName>
        <fullName evidence="1">Uncharacterized protein</fullName>
    </submittedName>
</protein>
<dbReference type="AlphaFoldDB" id="A0A2H0USL9"/>
<accession>A0A2H0USL9</accession>